<dbReference type="Proteomes" id="UP000523795">
    <property type="component" value="Unassembled WGS sequence"/>
</dbReference>
<dbReference type="InterPro" id="IPR016169">
    <property type="entry name" value="FAD-bd_PCMH_sub2"/>
</dbReference>
<evidence type="ECO:0000259" key="6">
    <source>
        <dbReference type="Pfam" id="PF02913"/>
    </source>
</evidence>
<dbReference type="InterPro" id="IPR036318">
    <property type="entry name" value="FAD-bd_PCMH-like_sf"/>
</dbReference>
<dbReference type="SUPFAM" id="SSF55103">
    <property type="entry name" value="FAD-linked oxidases, C-terminal domain"/>
    <property type="match status" value="1"/>
</dbReference>
<dbReference type="InterPro" id="IPR004113">
    <property type="entry name" value="FAD-bd_oxidored_4_C"/>
</dbReference>
<dbReference type="EMBL" id="JAAZSR010000443">
    <property type="protein sequence ID" value="NKX52206.1"/>
    <property type="molecule type" value="Genomic_DNA"/>
</dbReference>
<dbReference type="InterPro" id="IPR016164">
    <property type="entry name" value="FAD-linked_Oxase-like_C"/>
</dbReference>
<evidence type="ECO:0000256" key="2">
    <source>
        <dbReference type="ARBA" id="ARBA00008000"/>
    </source>
</evidence>
<comment type="caution">
    <text evidence="7">The sequence shown here is derived from an EMBL/GenBank/DDBJ whole genome shotgun (WGS) entry which is preliminary data.</text>
</comment>
<keyword evidence="5" id="KW-0560">Oxidoreductase</keyword>
<evidence type="ECO:0000256" key="1">
    <source>
        <dbReference type="ARBA" id="ARBA00001974"/>
    </source>
</evidence>
<feature type="non-terminal residue" evidence="7">
    <location>
        <position position="171"/>
    </location>
</feature>
<dbReference type="SUPFAM" id="SSF56176">
    <property type="entry name" value="FAD-binding/transporter-associated domain-like"/>
    <property type="match status" value="1"/>
</dbReference>
<keyword evidence="4" id="KW-0274">FAD</keyword>
<keyword evidence="3" id="KW-0285">Flavoprotein</keyword>
<keyword evidence="8" id="KW-1185">Reference proteome</keyword>
<comment type="similarity">
    <text evidence="2">Belongs to the FAD-binding oxidoreductase/transferase type 4 family.</text>
</comment>
<feature type="non-terminal residue" evidence="7">
    <location>
        <position position="1"/>
    </location>
</feature>
<feature type="domain" description="FAD-binding oxidoreductase/transferase type 4 C-terminal" evidence="6">
    <location>
        <begin position="101"/>
        <end position="169"/>
    </location>
</feature>
<evidence type="ECO:0000256" key="4">
    <source>
        <dbReference type="ARBA" id="ARBA00022827"/>
    </source>
</evidence>
<sequence>TVVLPSGTVVDSGAPDADERLRVLEPELYQGLAGLARRVRENPASASAVRRQFSMTNTKGYGLDSLLDFDRPGDMLALLIVGSEGTLGFVAEGVFRTVERPAHTATGLLVFPDLEAANAALPAVVDTGAATVELMDSLSLKVGQTLKGAPAVVRDLAVRDHTALLVEYAAG</sequence>
<proteinExistence type="inferred from homology"/>
<accession>A0ABX1JU01</accession>
<dbReference type="Pfam" id="PF02913">
    <property type="entry name" value="FAD-oxidase_C"/>
    <property type="match status" value="1"/>
</dbReference>
<reference evidence="7 8" key="1">
    <citation type="submission" date="2020-04" db="EMBL/GenBank/DDBJ databases">
        <authorList>
            <person name="Liu S."/>
        </authorList>
    </citation>
    <scope>NUCLEOTIDE SEQUENCE [LARGE SCALE GENOMIC DNA]</scope>
    <source>
        <strain evidence="7 8">CGMCC 1.15091</strain>
    </source>
</reference>
<evidence type="ECO:0000256" key="3">
    <source>
        <dbReference type="ARBA" id="ARBA00022630"/>
    </source>
</evidence>
<protein>
    <submittedName>
        <fullName evidence="7">FAD-binding oxidoreductase</fullName>
    </submittedName>
</protein>
<name>A0ABX1JU01_9MICC</name>
<evidence type="ECO:0000313" key="7">
    <source>
        <dbReference type="EMBL" id="NKX52206.1"/>
    </source>
</evidence>
<dbReference type="PANTHER" id="PTHR11748:SF111">
    <property type="entry name" value="D-LACTATE DEHYDROGENASE, MITOCHONDRIAL-RELATED"/>
    <property type="match status" value="1"/>
</dbReference>
<evidence type="ECO:0000256" key="5">
    <source>
        <dbReference type="ARBA" id="ARBA00023002"/>
    </source>
</evidence>
<dbReference type="Gene3D" id="3.30.465.10">
    <property type="match status" value="1"/>
</dbReference>
<dbReference type="PANTHER" id="PTHR11748">
    <property type="entry name" value="D-LACTATE DEHYDROGENASE"/>
    <property type="match status" value="1"/>
</dbReference>
<organism evidence="7 8">
    <name type="scientific">Arthrobacter deserti</name>
    <dbReference type="NCBI Taxonomy" id="1742687"/>
    <lineage>
        <taxon>Bacteria</taxon>
        <taxon>Bacillati</taxon>
        <taxon>Actinomycetota</taxon>
        <taxon>Actinomycetes</taxon>
        <taxon>Micrococcales</taxon>
        <taxon>Micrococcaceae</taxon>
        <taxon>Arthrobacter</taxon>
    </lineage>
</organism>
<evidence type="ECO:0000313" key="8">
    <source>
        <dbReference type="Proteomes" id="UP000523795"/>
    </source>
</evidence>
<comment type="cofactor">
    <cofactor evidence="1">
        <name>FAD</name>
        <dbReference type="ChEBI" id="CHEBI:57692"/>
    </cofactor>
</comment>
<gene>
    <name evidence="7" type="ORF">HER39_16850</name>
</gene>